<dbReference type="InterPro" id="IPR013520">
    <property type="entry name" value="Ribonucl_H"/>
</dbReference>
<evidence type="ECO:0000256" key="1">
    <source>
        <dbReference type="ARBA" id="ARBA00022722"/>
    </source>
</evidence>
<evidence type="ECO:0000256" key="3">
    <source>
        <dbReference type="ARBA" id="ARBA00022839"/>
    </source>
</evidence>
<keyword evidence="1" id="KW-0540">Nuclease</keyword>
<evidence type="ECO:0000259" key="5">
    <source>
        <dbReference type="SMART" id="SM00479"/>
    </source>
</evidence>
<dbReference type="InterPro" id="IPR012337">
    <property type="entry name" value="RNaseH-like_sf"/>
</dbReference>
<dbReference type="GO" id="GO:0008408">
    <property type="term" value="F:3'-5' exonuclease activity"/>
    <property type="evidence" value="ECO:0007669"/>
    <property type="project" value="TreeGrafter"/>
</dbReference>
<dbReference type="Gene3D" id="3.30.420.10">
    <property type="entry name" value="Ribonuclease H-like superfamily/Ribonuclease H"/>
    <property type="match status" value="1"/>
</dbReference>
<dbReference type="InterPro" id="IPR036397">
    <property type="entry name" value="RNaseH_sf"/>
</dbReference>
<keyword evidence="2" id="KW-0378">Hydrolase</keyword>
<evidence type="ECO:0000313" key="6">
    <source>
        <dbReference type="EMBL" id="CUN53144.1"/>
    </source>
</evidence>
<feature type="domain" description="Exonuclease" evidence="5">
    <location>
        <begin position="22"/>
        <end position="196"/>
    </location>
</feature>
<dbReference type="EMBL" id="CYZL01000001">
    <property type="protein sequence ID" value="CUN53144.1"/>
    <property type="molecule type" value="Genomic_DNA"/>
</dbReference>
<dbReference type="Pfam" id="PF00929">
    <property type="entry name" value="RNase_T"/>
    <property type="match status" value="1"/>
</dbReference>
<name>A0A173XN46_9FIRM</name>
<dbReference type="SUPFAM" id="SSF53098">
    <property type="entry name" value="Ribonuclease H-like"/>
    <property type="match status" value="1"/>
</dbReference>
<dbReference type="SMART" id="SM00479">
    <property type="entry name" value="EXOIII"/>
    <property type="match status" value="1"/>
</dbReference>
<evidence type="ECO:0000256" key="2">
    <source>
        <dbReference type="ARBA" id="ARBA00022801"/>
    </source>
</evidence>
<dbReference type="AlphaFoldDB" id="A0A173XN46"/>
<keyword evidence="4" id="KW-0175">Coiled coil</keyword>
<feature type="coiled-coil region" evidence="4">
    <location>
        <begin position="177"/>
        <end position="204"/>
    </location>
</feature>
<reference evidence="6 7" key="1">
    <citation type="submission" date="2015-09" db="EMBL/GenBank/DDBJ databases">
        <authorList>
            <consortium name="Pathogen Informatics"/>
        </authorList>
    </citation>
    <scope>NUCLEOTIDE SEQUENCE [LARGE SCALE GENOMIC DNA]</scope>
    <source>
        <strain evidence="6 7">2789STDY5834835</strain>
    </source>
</reference>
<dbReference type="PANTHER" id="PTHR30231:SF4">
    <property type="entry name" value="PROTEIN NEN2"/>
    <property type="match status" value="1"/>
</dbReference>
<dbReference type="GO" id="GO:0003887">
    <property type="term" value="F:DNA-directed DNA polymerase activity"/>
    <property type="evidence" value="ECO:0007669"/>
    <property type="project" value="UniProtKB-EC"/>
</dbReference>
<accession>A0A173XN46</accession>
<dbReference type="FunFam" id="3.30.420.10:FF:000045">
    <property type="entry name" value="3'-5' exonuclease DinG"/>
    <property type="match status" value="1"/>
</dbReference>
<organism evidence="6 7">
    <name type="scientific">Anaerobutyricum hallii</name>
    <dbReference type="NCBI Taxonomy" id="39488"/>
    <lineage>
        <taxon>Bacteria</taxon>
        <taxon>Bacillati</taxon>
        <taxon>Bacillota</taxon>
        <taxon>Clostridia</taxon>
        <taxon>Lachnospirales</taxon>
        <taxon>Lachnospiraceae</taxon>
        <taxon>Anaerobutyricum</taxon>
    </lineage>
</organism>
<proteinExistence type="predicted"/>
<dbReference type="EC" id="2.7.7.7" evidence="6"/>
<evidence type="ECO:0000313" key="7">
    <source>
        <dbReference type="Proteomes" id="UP000095679"/>
    </source>
</evidence>
<keyword evidence="6" id="KW-0808">Transferase</keyword>
<evidence type="ECO:0000256" key="4">
    <source>
        <dbReference type="SAM" id="Coils"/>
    </source>
</evidence>
<dbReference type="PANTHER" id="PTHR30231">
    <property type="entry name" value="DNA POLYMERASE III SUBUNIT EPSILON"/>
    <property type="match status" value="1"/>
</dbReference>
<keyword evidence="6" id="KW-0548">Nucleotidyltransferase</keyword>
<dbReference type="RefSeq" id="WP_055297861.1">
    <property type="nucleotide sequence ID" value="NZ_BLYK01000002.1"/>
</dbReference>
<sequence>MSWRNIEPNAYAVLNLLSEAESIIVLDTETTGLAKNAKIIQFSAIRYKINADFSLEQIDFFDTYINPDEKLKAKITEITGISQDMIEKCPKEDIIAKDIVAYLSKASIYAAHNAPFDIDKINAMFERIGIEFCLPAPKVIDTLPCARDCFPDLDSYKLQDIVENIDTENQFRYHNSLEDIKATALVLEQEVKKYQQLLENIYAQPFKRTAHLNWASCNINTRAKSQQRIKLNIDEDLYGNIFWDIPKKRWDCKRDKKSTQLFAEINMTNLEEQVLHRYGHRYNASNMDELGANWLREKKEKEKNKKSA</sequence>
<dbReference type="Proteomes" id="UP000095679">
    <property type="component" value="Unassembled WGS sequence"/>
</dbReference>
<dbReference type="CDD" id="cd06127">
    <property type="entry name" value="DEDDh"/>
    <property type="match status" value="1"/>
</dbReference>
<keyword evidence="3" id="KW-0269">Exonuclease</keyword>
<protein>
    <submittedName>
        <fullName evidence="6">DNA polymerase III polC-type</fullName>
        <ecNumber evidence="6">2.7.7.7</ecNumber>
    </submittedName>
</protein>
<dbReference type="GO" id="GO:0003676">
    <property type="term" value="F:nucleic acid binding"/>
    <property type="evidence" value="ECO:0007669"/>
    <property type="project" value="InterPro"/>
</dbReference>
<gene>
    <name evidence="6" type="primary">polC_1</name>
    <name evidence="6" type="ORF">ERS852450_00177</name>
</gene>